<dbReference type="PANTHER" id="PTHR14490:SF5">
    <property type="entry name" value="PROTEIN KRI1 HOMOLOG"/>
    <property type="match status" value="1"/>
</dbReference>
<feature type="domain" description="Kri1-like C-terminal" evidence="3">
    <location>
        <begin position="531"/>
        <end position="608"/>
    </location>
</feature>
<evidence type="ECO:0000256" key="1">
    <source>
        <dbReference type="ARBA" id="ARBA00007473"/>
    </source>
</evidence>
<feature type="region of interest" description="Disordered" evidence="2">
    <location>
        <begin position="144"/>
        <end position="200"/>
    </location>
</feature>
<evidence type="ECO:0000256" key="2">
    <source>
        <dbReference type="SAM" id="MobiDB-lite"/>
    </source>
</evidence>
<feature type="region of interest" description="Disordered" evidence="2">
    <location>
        <begin position="257"/>
        <end position="276"/>
    </location>
</feature>
<comment type="similarity">
    <text evidence="1">Belongs to the KRI1 family.</text>
</comment>
<feature type="compositionally biased region" description="Acidic residues" evidence="2">
    <location>
        <begin position="447"/>
        <end position="457"/>
    </location>
</feature>
<feature type="region of interest" description="Disordered" evidence="2">
    <location>
        <begin position="613"/>
        <end position="703"/>
    </location>
</feature>
<name>A0AAN7VY15_9PEZI</name>
<accession>A0AAN7VY15</accession>
<comment type="caution">
    <text evidence="4">The sequence shown here is derived from an EMBL/GenBank/DDBJ whole genome shotgun (WGS) entry which is preliminary data.</text>
</comment>
<feature type="region of interest" description="Disordered" evidence="2">
    <location>
        <begin position="398"/>
        <end position="508"/>
    </location>
</feature>
<dbReference type="InterPro" id="IPR024626">
    <property type="entry name" value="Kri1-like_C"/>
</dbReference>
<protein>
    <submittedName>
        <fullName evidence="4">Kinetochore protein Spc24</fullName>
    </submittedName>
</protein>
<dbReference type="GO" id="GO:0030686">
    <property type="term" value="C:90S preribosome"/>
    <property type="evidence" value="ECO:0007669"/>
    <property type="project" value="TreeGrafter"/>
</dbReference>
<feature type="region of interest" description="Disordered" evidence="2">
    <location>
        <begin position="44"/>
        <end position="88"/>
    </location>
</feature>
<feature type="compositionally biased region" description="Basic residues" evidence="2">
    <location>
        <begin position="590"/>
        <end position="601"/>
    </location>
</feature>
<dbReference type="EMBL" id="JAVRQU010000001">
    <property type="protein sequence ID" value="KAK5707739.1"/>
    <property type="molecule type" value="Genomic_DNA"/>
</dbReference>
<feature type="compositionally biased region" description="Acidic residues" evidence="2">
    <location>
        <begin position="625"/>
        <end position="636"/>
    </location>
</feature>
<gene>
    <name evidence="4" type="primary">kri1</name>
    <name evidence="4" type="ORF">LTR97_000277</name>
</gene>
<dbReference type="Proteomes" id="UP001310594">
    <property type="component" value="Unassembled WGS sequence"/>
</dbReference>
<dbReference type="InterPro" id="IPR018034">
    <property type="entry name" value="Kri1"/>
</dbReference>
<feature type="compositionally biased region" description="Basic and acidic residues" evidence="2">
    <location>
        <begin position="44"/>
        <end position="53"/>
    </location>
</feature>
<reference evidence="4" key="1">
    <citation type="submission" date="2023-08" db="EMBL/GenBank/DDBJ databases">
        <title>Black Yeasts Isolated from many extreme environments.</title>
        <authorList>
            <person name="Coleine C."/>
            <person name="Stajich J.E."/>
            <person name="Selbmann L."/>
        </authorList>
    </citation>
    <scope>NUCLEOTIDE SEQUENCE</scope>
    <source>
        <strain evidence="4">CCFEE 5810</strain>
    </source>
</reference>
<dbReference type="GO" id="GO:0005730">
    <property type="term" value="C:nucleolus"/>
    <property type="evidence" value="ECO:0007669"/>
    <property type="project" value="TreeGrafter"/>
</dbReference>
<sequence length="703" mass="78905">MPRPAKRAKLDALSDNETEEAIAPTSFTINADFAARFEHNKKREEKARLEEKYGSIPLPSTKQDEDDGDEESTDESEDDDAELVDLEVDKEISATLEALRRKDPRIYDEGVKFYKDWEGVEVGGEGGKKREEKPMFLQDYHRRNLLEGHAGGEEEEEDGAERVETYQQEQDALKERLVGSMHDAIPGSSGSENDEEDDFLVKKTKLKHSTLPTTTTTTAGSGGVKRITESDIASASHDPETYLSNFMAARAWIAPTSSNSPYAALDEDDSEEDSRADKFEEAFNLRFEDPNKANEVLMSFQRDAGKSGVRRDEVTGRKKAREREKERKVAERLEREQERARLRKLMVEEAEEKVRRIKEAAGLRGRDVDLAQWRDVIEGDFEDDQWDLEMKRRFGEEYYDEAEGGSEEDDGKRKVKKPKWEDDIDIKDLVPEFEDEEEGKQKPDFSLSDEEEEEENDAIGGVPIEEDGMDLDDETPAQPTSSARTKKKSREQDKLASKRAARSQRAALESLVDAQLPITHPSLAPTINPKKASELARTAGGSGGGFRYRQASPTFFGLTAKDVLFAEDSQLNEYVGLKKMHSFRDGEKKRRDKKRLSKKARLREWRRTVFGSVEGSRQEYVGGEEGGEGGEGEEGEGVGRNGVVGKERDGKRKRDGGKVDGGKGVEEGGVGEEGDVREGERRKKRKRSGKGKKSGGDAVIVET</sequence>
<organism evidence="4 5">
    <name type="scientific">Elasticomyces elasticus</name>
    <dbReference type="NCBI Taxonomy" id="574655"/>
    <lineage>
        <taxon>Eukaryota</taxon>
        <taxon>Fungi</taxon>
        <taxon>Dikarya</taxon>
        <taxon>Ascomycota</taxon>
        <taxon>Pezizomycotina</taxon>
        <taxon>Dothideomycetes</taxon>
        <taxon>Dothideomycetidae</taxon>
        <taxon>Mycosphaerellales</taxon>
        <taxon>Teratosphaeriaceae</taxon>
        <taxon>Elasticomyces</taxon>
    </lineage>
</organism>
<dbReference type="PANTHER" id="PTHR14490">
    <property type="entry name" value="ZINC FINGER, ZZ TYPE"/>
    <property type="match status" value="1"/>
</dbReference>
<feature type="compositionally biased region" description="Acidic residues" evidence="2">
    <location>
        <begin position="464"/>
        <end position="475"/>
    </location>
</feature>
<evidence type="ECO:0000313" key="5">
    <source>
        <dbReference type="Proteomes" id="UP001310594"/>
    </source>
</evidence>
<proteinExistence type="inferred from homology"/>
<evidence type="ECO:0000259" key="3">
    <source>
        <dbReference type="Pfam" id="PF12936"/>
    </source>
</evidence>
<dbReference type="Pfam" id="PF12936">
    <property type="entry name" value="Kri1_C"/>
    <property type="match status" value="1"/>
</dbReference>
<feature type="compositionally biased region" description="Acidic residues" evidence="2">
    <location>
        <begin position="64"/>
        <end position="86"/>
    </location>
</feature>
<dbReference type="AlphaFoldDB" id="A0AAN7VY15"/>
<dbReference type="Pfam" id="PF05178">
    <property type="entry name" value="Kri1"/>
    <property type="match status" value="1"/>
</dbReference>
<feature type="region of interest" description="Disordered" evidence="2">
    <location>
        <begin position="578"/>
        <end position="601"/>
    </location>
</feature>
<feature type="region of interest" description="Disordered" evidence="2">
    <location>
        <begin position="520"/>
        <end position="547"/>
    </location>
</feature>
<feature type="compositionally biased region" description="Basic and acidic residues" evidence="2">
    <location>
        <begin position="645"/>
        <end position="666"/>
    </location>
</feature>
<dbReference type="GO" id="GO:0000447">
    <property type="term" value="P:endonucleolytic cleavage in ITS1 to separate SSU-rRNA from 5.8S rRNA and LSU-rRNA from tricistronic rRNA transcript (SSU-rRNA, 5.8S rRNA, LSU-rRNA)"/>
    <property type="evidence" value="ECO:0007669"/>
    <property type="project" value="TreeGrafter"/>
</dbReference>
<feature type="region of interest" description="Disordered" evidence="2">
    <location>
        <begin position="304"/>
        <end position="328"/>
    </location>
</feature>
<feature type="compositionally biased region" description="Basic residues" evidence="2">
    <location>
        <begin position="682"/>
        <end position="693"/>
    </location>
</feature>
<feature type="compositionally biased region" description="Acidic residues" evidence="2">
    <location>
        <begin position="398"/>
        <end position="409"/>
    </location>
</feature>
<feature type="compositionally biased region" description="Basic and acidic residues" evidence="2">
    <location>
        <begin position="418"/>
        <end position="430"/>
    </location>
</feature>
<evidence type="ECO:0000313" key="4">
    <source>
        <dbReference type="EMBL" id="KAK5707739.1"/>
    </source>
</evidence>